<dbReference type="STRING" id="1111728.GCA_000427805_01653"/>
<keyword evidence="1 4" id="KW-0560">Oxidoreductase</keyword>
<dbReference type="InterPro" id="IPR013149">
    <property type="entry name" value="ADH-like_C"/>
</dbReference>
<proteinExistence type="predicted"/>
<dbReference type="InterPro" id="IPR013154">
    <property type="entry name" value="ADH-like_N"/>
</dbReference>
<evidence type="ECO:0000313" key="3">
    <source>
        <dbReference type="EMBL" id="PHI29323.1"/>
    </source>
</evidence>
<dbReference type="SMART" id="SM00829">
    <property type="entry name" value="PKS_ER"/>
    <property type="match status" value="1"/>
</dbReference>
<dbReference type="Proteomes" id="UP000373449">
    <property type="component" value="Unassembled WGS sequence"/>
</dbReference>
<organism evidence="3 5">
    <name type="scientific">Budvicia aquatica</name>
    <dbReference type="NCBI Taxonomy" id="82979"/>
    <lineage>
        <taxon>Bacteria</taxon>
        <taxon>Pseudomonadati</taxon>
        <taxon>Pseudomonadota</taxon>
        <taxon>Gammaproteobacteria</taxon>
        <taxon>Enterobacterales</taxon>
        <taxon>Budviciaceae</taxon>
        <taxon>Budvicia</taxon>
    </lineage>
</organism>
<evidence type="ECO:0000259" key="2">
    <source>
        <dbReference type="SMART" id="SM00829"/>
    </source>
</evidence>
<accession>A0A2C6DKU4</accession>
<evidence type="ECO:0000313" key="6">
    <source>
        <dbReference type="Proteomes" id="UP000373449"/>
    </source>
</evidence>
<gene>
    <name evidence="4" type="primary">gutB_4</name>
    <name evidence="3" type="ORF">CRN84_08295</name>
    <name evidence="4" type="ORF">NCTC12282_02493</name>
</gene>
<name>A0A2C6DKU4_9GAMM</name>
<dbReference type="EC" id="1.1.1.14" evidence="4"/>
<protein>
    <submittedName>
        <fullName evidence="3">Galactonate oxidoreductase</fullName>
    </submittedName>
    <submittedName>
        <fullName evidence="4">Sorbitol dehydrogenase</fullName>
        <ecNumber evidence="4">1.1.1.14</ecNumber>
    </submittedName>
</protein>
<dbReference type="InterPro" id="IPR011032">
    <property type="entry name" value="GroES-like_sf"/>
</dbReference>
<dbReference type="GO" id="GO:0003939">
    <property type="term" value="F:L-iditol 2-dehydrogenase (NAD+) activity"/>
    <property type="evidence" value="ECO:0007669"/>
    <property type="project" value="UniProtKB-EC"/>
</dbReference>
<dbReference type="OrthoDB" id="9773078at2"/>
<dbReference type="CDD" id="cd08261">
    <property type="entry name" value="Zn_ADH7"/>
    <property type="match status" value="1"/>
</dbReference>
<evidence type="ECO:0000256" key="1">
    <source>
        <dbReference type="ARBA" id="ARBA00023002"/>
    </source>
</evidence>
<evidence type="ECO:0000313" key="5">
    <source>
        <dbReference type="Proteomes" id="UP000224974"/>
    </source>
</evidence>
<keyword evidence="5" id="KW-1185">Reference proteome</keyword>
<feature type="domain" description="Enoyl reductase (ER)" evidence="2">
    <location>
        <begin position="5"/>
        <end position="302"/>
    </location>
</feature>
<dbReference type="SUPFAM" id="SSF50129">
    <property type="entry name" value="GroES-like"/>
    <property type="match status" value="1"/>
</dbReference>
<reference evidence="3" key="1">
    <citation type="submission" date="2017-09" db="EMBL/GenBank/DDBJ databases">
        <title>FDA dAtabase for Regulatory Grade micrObial Sequences (FDA-ARGOS): Supporting development and validation of Infectious Disease Dx tests.</title>
        <authorList>
            <person name="Minogue T."/>
            <person name="Wolcott M."/>
            <person name="Wasieloski L."/>
            <person name="Aguilar W."/>
            <person name="Moore D."/>
            <person name="Tallon L.J."/>
            <person name="Sadzewicz L."/>
            <person name="Ott S."/>
            <person name="Zhao X."/>
            <person name="Nagaraj S."/>
            <person name="Vavikolanu K."/>
            <person name="Aluvathingal J."/>
            <person name="Nadendla S."/>
            <person name="Sichtig H."/>
        </authorList>
    </citation>
    <scope>NUCLEOTIDE SEQUENCE</scope>
    <source>
        <strain evidence="3">FDAARGOS_387</strain>
    </source>
</reference>
<dbReference type="Gene3D" id="3.90.180.10">
    <property type="entry name" value="Medium-chain alcohol dehydrogenases, catalytic domain"/>
    <property type="match status" value="1"/>
</dbReference>
<dbReference type="SUPFAM" id="SSF51735">
    <property type="entry name" value="NAD(P)-binding Rossmann-fold domains"/>
    <property type="match status" value="1"/>
</dbReference>
<dbReference type="Pfam" id="PF08240">
    <property type="entry name" value="ADH_N"/>
    <property type="match status" value="1"/>
</dbReference>
<dbReference type="EMBL" id="PDDX01000001">
    <property type="protein sequence ID" value="PHI29323.1"/>
    <property type="molecule type" value="Genomic_DNA"/>
</dbReference>
<dbReference type="EMBL" id="CAADJA010000002">
    <property type="protein sequence ID" value="VFS47555.1"/>
    <property type="molecule type" value="Genomic_DNA"/>
</dbReference>
<dbReference type="PANTHER" id="PTHR43401">
    <property type="entry name" value="L-THREONINE 3-DEHYDROGENASE"/>
    <property type="match status" value="1"/>
</dbReference>
<reference evidence="4 6" key="3">
    <citation type="submission" date="2019-03" db="EMBL/GenBank/DDBJ databases">
        <authorList>
            <consortium name="Pathogen Informatics"/>
        </authorList>
    </citation>
    <scope>NUCLEOTIDE SEQUENCE [LARGE SCALE GENOMIC DNA]</scope>
    <source>
        <strain evidence="4 6">NCTC12282</strain>
    </source>
</reference>
<reference evidence="5" key="2">
    <citation type="submission" date="2017-09" db="EMBL/GenBank/DDBJ databases">
        <title>FDA dAtabase for Regulatory Grade micrObial Sequences (FDA-ARGOS): Supporting development and validation of Infectious Disease Dx tests.</title>
        <authorList>
            <person name="Minogue T."/>
            <person name="Wolcott M."/>
            <person name="Wasieloski L."/>
            <person name="Aguilar W."/>
            <person name="Moore D."/>
            <person name="Tallon L."/>
            <person name="Sadzewicz L."/>
            <person name="Ott S."/>
            <person name="Zhao X."/>
            <person name="Nagaraj S."/>
            <person name="Vavikolanu K."/>
            <person name="Aluvathingal J."/>
            <person name="Nadendla S."/>
            <person name="Sichtig H."/>
        </authorList>
    </citation>
    <scope>NUCLEOTIDE SEQUENCE [LARGE SCALE GENOMIC DNA]</scope>
    <source>
        <strain evidence="5">FDAARGOS_387</strain>
    </source>
</reference>
<sequence length="337" mass="36701">MKALVLHEPFKFEYVTMPIPTPAEGELLLKVKTVGICGTDIHAYSGKQPFFSYPRILGHEICAEVVDVADPNSTMKVGQRVAVIPCVPCYTCHACQQGSTNCCEKVSLFGVHQDGGFREYLTTPEKNVVRVPDEVSDSAAALIEPFAIAAHAVARGGVQANEDVLVIGAGPIGIGIAAIAKAYGANVVVADTQASRRQHIEKVLALPTADPLADDFNQRLMAQFNGQMAKTVIDATGNAASMNKAVTLLRHTGKLVFVGLFIGELNINDPEFHKRETTLFGSRNATRKDFEKVIELLQKGLIDENMMKSHEFSFQDLGDYENTVVKNKELLKGVIRF</sequence>
<dbReference type="PANTHER" id="PTHR43401:SF3">
    <property type="entry name" value="L-GALACTONATE-5-DEHYDROGENASE"/>
    <property type="match status" value="1"/>
</dbReference>
<dbReference type="InterPro" id="IPR036291">
    <property type="entry name" value="NAD(P)-bd_dom_sf"/>
</dbReference>
<dbReference type="AlphaFoldDB" id="A0A2C6DKU4"/>
<dbReference type="Gene3D" id="3.40.50.720">
    <property type="entry name" value="NAD(P)-binding Rossmann-like Domain"/>
    <property type="match status" value="1"/>
</dbReference>
<dbReference type="InterPro" id="IPR050129">
    <property type="entry name" value="Zn_alcohol_dh"/>
</dbReference>
<dbReference type="InterPro" id="IPR020843">
    <property type="entry name" value="ER"/>
</dbReference>
<evidence type="ECO:0000313" key="4">
    <source>
        <dbReference type="EMBL" id="VFS47555.1"/>
    </source>
</evidence>
<dbReference type="Pfam" id="PF00107">
    <property type="entry name" value="ADH_zinc_N"/>
    <property type="match status" value="1"/>
</dbReference>
<dbReference type="RefSeq" id="WP_029094656.1">
    <property type="nucleotide sequence ID" value="NZ_BRLG01000007.1"/>
</dbReference>
<dbReference type="Proteomes" id="UP000224974">
    <property type="component" value="Unassembled WGS sequence"/>
</dbReference>